<dbReference type="Ensembl" id="ENSACUT00000013434.1">
    <property type="protein sequence ID" value="ENSACUP00000012577.1"/>
    <property type="gene ID" value="ENSACUG00000008501.1"/>
</dbReference>
<accession>A0A663ML64</accession>
<reference evidence="1" key="2">
    <citation type="submission" date="2025-09" db="UniProtKB">
        <authorList>
            <consortium name="Ensembl"/>
        </authorList>
    </citation>
    <scope>IDENTIFICATION</scope>
</reference>
<dbReference type="Proteomes" id="UP000472269">
    <property type="component" value="Unplaced"/>
</dbReference>
<proteinExistence type="predicted"/>
<organism evidence="1 2">
    <name type="scientific">Athene cunicularia</name>
    <name type="common">Burrowing owl</name>
    <name type="synonym">Speotyto cunicularia</name>
    <dbReference type="NCBI Taxonomy" id="194338"/>
    <lineage>
        <taxon>Eukaryota</taxon>
        <taxon>Metazoa</taxon>
        <taxon>Chordata</taxon>
        <taxon>Craniata</taxon>
        <taxon>Vertebrata</taxon>
        <taxon>Euteleostomi</taxon>
        <taxon>Archelosauria</taxon>
        <taxon>Archosauria</taxon>
        <taxon>Dinosauria</taxon>
        <taxon>Saurischia</taxon>
        <taxon>Theropoda</taxon>
        <taxon>Coelurosauria</taxon>
        <taxon>Aves</taxon>
        <taxon>Neognathae</taxon>
        <taxon>Neoaves</taxon>
        <taxon>Telluraves</taxon>
        <taxon>Strigiformes</taxon>
        <taxon>Strigidae</taxon>
        <taxon>Athene</taxon>
    </lineage>
</organism>
<protein>
    <submittedName>
        <fullName evidence="1">Uncharacterized protein</fullName>
    </submittedName>
</protein>
<dbReference type="AlphaFoldDB" id="A0A663ML64"/>
<reference evidence="1" key="1">
    <citation type="submission" date="2025-08" db="UniProtKB">
        <authorList>
            <consortium name="Ensembl"/>
        </authorList>
    </citation>
    <scope>IDENTIFICATION</scope>
</reference>
<name>A0A663ML64_ATHCN</name>
<evidence type="ECO:0000313" key="2">
    <source>
        <dbReference type="Proteomes" id="UP000472269"/>
    </source>
</evidence>
<evidence type="ECO:0000313" key="1">
    <source>
        <dbReference type="Ensembl" id="ENSACUP00000012577.1"/>
    </source>
</evidence>
<sequence length="64" mass="7201">MAACGVLTSVERLHLYWQDCINVQRVQGNTSGKSIGITQAKRIKMFSEAVRRHFQGSSCAFREV</sequence>
<keyword evidence="2" id="KW-1185">Reference proteome</keyword>